<gene>
    <name evidence="1" type="ORF">C1H46_022939</name>
</gene>
<accession>A0A540LYB3</accession>
<proteinExistence type="predicted"/>
<organism evidence="1 2">
    <name type="scientific">Malus baccata</name>
    <name type="common">Siberian crab apple</name>
    <name type="synonym">Pyrus baccata</name>
    <dbReference type="NCBI Taxonomy" id="106549"/>
    <lineage>
        <taxon>Eukaryota</taxon>
        <taxon>Viridiplantae</taxon>
        <taxon>Streptophyta</taxon>
        <taxon>Embryophyta</taxon>
        <taxon>Tracheophyta</taxon>
        <taxon>Spermatophyta</taxon>
        <taxon>Magnoliopsida</taxon>
        <taxon>eudicotyledons</taxon>
        <taxon>Gunneridae</taxon>
        <taxon>Pentapetalae</taxon>
        <taxon>rosids</taxon>
        <taxon>fabids</taxon>
        <taxon>Rosales</taxon>
        <taxon>Rosaceae</taxon>
        <taxon>Amygdaloideae</taxon>
        <taxon>Maleae</taxon>
        <taxon>Malus</taxon>
    </lineage>
</organism>
<sequence length="61" mass="6557">MDKAHSRGRVAAASAVVLVLEIDKALVARMAGLRISGLRRREITSMSTDESEIAIMKMEGG</sequence>
<protein>
    <submittedName>
        <fullName evidence="1">Uncharacterized protein</fullName>
    </submittedName>
</protein>
<evidence type="ECO:0000313" key="1">
    <source>
        <dbReference type="EMBL" id="TQD91485.1"/>
    </source>
</evidence>
<name>A0A540LYB3_MALBA</name>
<keyword evidence="2" id="KW-1185">Reference proteome</keyword>
<dbReference type="Proteomes" id="UP000315295">
    <property type="component" value="Unassembled WGS sequence"/>
</dbReference>
<reference evidence="1 2" key="1">
    <citation type="journal article" date="2019" name="G3 (Bethesda)">
        <title>Sequencing of a Wild Apple (Malus baccata) Genome Unravels the Differences Between Cultivated and Wild Apple Species Regarding Disease Resistance and Cold Tolerance.</title>
        <authorList>
            <person name="Chen X."/>
        </authorList>
    </citation>
    <scope>NUCLEOTIDE SEQUENCE [LARGE SCALE GENOMIC DNA]</scope>
    <source>
        <strain evidence="2">cv. Shandingzi</strain>
        <tissue evidence="1">Leaves</tissue>
    </source>
</reference>
<dbReference type="EMBL" id="VIEB01000418">
    <property type="protein sequence ID" value="TQD91485.1"/>
    <property type="molecule type" value="Genomic_DNA"/>
</dbReference>
<evidence type="ECO:0000313" key="2">
    <source>
        <dbReference type="Proteomes" id="UP000315295"/>
    </source>
</evidence>
<comment type="caution">
    <text evidence="1">The sequence shown here is derived from an EMBL/GenBank/DDBJ whole genome shotgun (WGS) entry which is preliminary data.</text>
</comment>
<dbReference type="AlphaFoldDB" id="A0A540LYB3"/>